<accession>A0ACC0F4X8</accession>
<evidence type="ECO:0000313" key="1">
    <source>
        <dbReference type="EMBL" id="KAI7983377.1"/>
    </source>
</evidence>
<sequence length="172" mass="18985">MEENPATPKANQENQEVEMLSTPSEVPQKKSFKQALTATKPNKKAFGNDLNRLSTGDEFLTDEENNEALSEDEQEQDLVPKIPRIKLPPRLVKSIRKPWKDCLIVRLLGKTVGHSKEYCNLKPVQLLSLTLAPTHQGGVSNSLAVLSEQIPMAPPPGPTDDQHLGNEAQFGP</sequence>
<name>A0ACC0F4X8_9ERIC</name>
<gene>
    <name evidence="1" type="ORF">LOK49_LG15G00458</name>
</gene>
<evidence type="ECO:0000313" key="2">
    <source>
        <dbReference type="Proteomes" id="UP001060215"/>
    </source>
</evidence>
<organism evidence="1 2">
    <name type="scientific">Camellia lanceoleosa</name>
    <dbReference type="NCBI Taxonomy" id="1840588"/>
    <lineage>
        <taxon>Eukaryota</taxon>
        <taxon>Viridiplantae</taxon>
        <taxon>Streptophyta</taxon>
        <taxon>Embryophyta</taxon>
        <taxon>Tracheophyta</taxon>
        <taxon>Spermatophyta</taxon>
        <taxon>Magnoliopsida</taxon>
        <taxon>eudicotyledons</taxon>
        <taxon>Gunneridae</taxon>
        <taxon>Pentapetalae</taxon>
        <taxon>asterids</taxon>
        <taxon>Ericales</taxon>
        <taxon>Theaceae</taxon>
        <taxon>Camellia</taxon>
    </lineage>
</organism>
<proteinExistence type="predicted"/>
<keyword evidence="2" id="KW-1185">Reference proteome</keyword>
<reference evidence="1 2" key="1">
    <citation type="journal article" date="2022" name="Plant J.">
        <title>Chromosome-level genome of Camellia lanceoleosa provides a valuable resource for understanding genome evolution and self-incompatibility.</title>
        <authorList>
            <person name="Gong W."/>
            <person name="Xiao S."/>
            <person name="Wang L."/>
            <person name="Liao Z."/>
            <person name="Chang Y."/>
            <person name="Mo W."/>
            <person name="Hu G."/>
            <person name="Li W."/>
            <person name="Zhao G."/>
            <person name="Zhu H."/>
            <person name="Hu X."/>
            <person name="Ji K."/>
            <person name="Xiang X."/>
            <person name="Song Q."/>
            <person name="Yuan D."/>
            <person name="Jin S."/>
            <person name="Zhang L."/>
        </authorList>
    </citation>
    <scope>NUCLEOTIDE SEQUENCE [LARGE SCALE GENOMIC DNA]</scope>
    <source>
        <strain evidence="1">SQ_2022a</strain>
    </source>
</reference>
<protein>
    <submittedName>
        <fullName evidence="1">Uncharacterized protein</fullName>
    </submittedName>
</protein>
<dbReference type="EMBL" id="CM045768">
    <property type="protein sequence ID" value="KAI7983377.1"/>
    <property type="molecule type" value="Genomic_DNA"/>
</dbReference>
<comment type="caution">
    <text evidence="1">The sequence shown here is derived from an EMBL/GenBank/DDBJ whole genome shotgun (WGS) entry which is preliminary data.</text>
</comment>
<dbReference type="Proteomes" id="UP001060215">
    <property type="component" value="Chromosome 11"/>
</dbReference>